<comment type="caution">
    <text evidence="2">The sequence shown here is derived from an EMBL/GenBank/DDBJ whole genome shotgun (WGS) entry which is preliminary data.</text>
</comment>
<sequence length="185" mass="21108">MSSIAGINAQNNDHQSDGEAPPSAHGAILREMESKPWLLFQGERPGVYKSLIAIPDVDRHGDGLARQYDDYDVARRDFTNYHNFGMIEFLNKKVTSPDGVDYCVLVEGYEPGVYSDRISAFILGLRWECGEIVPFESETAAWMFFVDNLKAGQVRTKKEHTIRNPKLMFPIKKYTWTVEEWKGDV</sequence>
<reference evidence="2 3" key="1">
    <citation type="submission" date="2024-02" db="EMBL/GenBank/DDBJ databases">
        <title>A draft genome for the cacao thread blight pathogen Marasmius crinis-equi.</title>
        <authorList>
            <person name="Cohen S.P."/>
            <person name="Baruah I.K."/>
            <person name="Amoako-Attah I."/>
            <person name="Bukari Y."/>
            <person name="Meinhardt L.W."/>
            <person name="Bailey B.A."/>
        </authorList>
    </citation>
    <scope>NUCLEOTIDE SEQUENCE [LARGE SCALE GENOMIC DNA]</scope>
    <source>
        <strain evidence="2 3">GH-76</strain>
    </source>
</reference>
<evidence type="ECO:0000313" key="2">
    <source>
        <dbReference type="EMBL" id="KAL0572553.1"/>
    </source>
</evidence>
<protein>
    <submittedName>
        <fullName evidence="2">Uncharacterized protein</fullName>
    </submittedName>
</protein>
<proteinExistence type="predicted"/>
<feature type="region of interest" description="Disordered" evidence="1">
    <location>
        <begin position="1"/>
        <end position="24"/>
    </location>
</feature>
<feature type="compositionally biased region" description="Polar residues" evidence="1">
    <location>
        <begin position="1"/>
        <end position="13"/>
    </location>
</feature>
<dbReference type="Proteomes" id="UP001465976">
    <property type="component" value="Unassembled WGS sequence"/>
</dbReference>
<organism evidence="2 3">
    <name type="scientific">Marasmius crinis-equi</name>
    <dbReference type="NCBI Taxonomy" id="585013"/>
    <lineage>
        <taxon>Eukaryota</taxon>
        <taxon>Fungi</taxon>
        <taxon>Dikarya</taxon>
        <taxon>Basidiomycota</taxon>
        <taxon>Agaricomycotina</taxon>
        <taxon>Agaricomycetes</taxon>
        <taxon>Agaricomycetidae</taxon>
        <taxon>Agaricales</taxon>
        <taxon>Marasmiineae</taxon>
        <taxon>Marasmiaceae</taxon>
        <taxon>Marasmius</taxon>
    </lineage>
</organism>
<keyword evidence="3" id="KW-1185">Reference proteome</keyword>
<evidence type="ECO:0000256" key="1">
    <source>
        <dbReference type="SAM" id="MobiDB-lite"/>
    </source>
</evidence>
<dbReference type="EMBL" id="JBAHYK010000615">
    <property type="protein sequence ID" value="KAL0572553.1"/>
    <property type="molecule type" value="Genomic_DNA"/>
</dbReference>
<name>A0ABR3FBA7_9AGAR</name>
<evidence type="ECO:0000313" key="3">
    <source>
        <dbReference type="Proteomes" id="UP001465976"/>
    </source>
</evidence>
<accession>A0ABR3FBA7</accession>
<gene>
    <name evidence="2" type="ORF">V5O48_009410</name>
</gene>